<proteinExistence type="predicted"/>
<reference evidence="1 2" key="1">
    <citation type="journal article" date="2016" name="Nat. Commun.">
        <title>Ectomycorrhizal ecology is imprinted in the genome of the dominant symbiotic fungus Cenococcum geophilum.</title>
        <authorList>
            <consortium name="DOE Joint Genome Institute"/>
            <person name="Peter M."/>
            <person name="Kohler A."/>
            <person name="Ohm R.A."/>
            <person name="Kuo A."/>
            <person name="Krutzmann J."/>
            <person name="Morin E."/>
            <person name="Arend M."/>
            <person name="Barry K.W."/>
            <person name="Binder M."/>
            <person name="Choi C."/>
            <person name="Clum A."/>
            <person name="Copeland A."/>
            <person name="Grisel N."/>
            <person name="Haridas S."/>
            <person name="Kipfer T."/>
            <person name="LaButti K."/>
            <person name="Lindquist E."/>
            <person name="Lipzen A."/>
            <person name="Maire R."/>
            <person name="Meier B."/>
            <person name="Mihaltcheva S."/>
            <person name="Molinier V."/>
            <person name="Murat C."/>
            <person name="Poggeler S."/>
            <person name="Quandt C.A."/>
            <person name="Sperisen C."/>
            <person name="Tritt A."/>
            <person name="Tisserant E."/>
            <person name="Crous P.W."/>
            <person name="Henrissat B."/>
            <person name="Nehls U."/>
            <person name="Egli S."/>
            <person name="Spatafora J.W."/>
            <person name="Grigoriev I.V."/>
            <person name="Martin F.M."/>
        </authorList>
    </citation>
    <scope>NUCLEOTIDE SEQUENCE [LARGE SCALE GENOMIC DNA]</scope>
    <source>
        <strain evidence="1 2">1.58</strain>
    </source>
</reference>
<feature type="non-terminal residue" evidence="1">
    <location>
        <position position="1"/>
    </location>
</feature>
<protein>
    <submittedName>
        <fullName evidence="1">NAD(P)-binding protein</fullName>
    </submittedName>
</protein>
<evidence type="ECO:0000313" key="2">
    <source>
        <dbReference type="Proteomes" id="UP000250078"/>
    </source>
</evidence>
<dbReference type="Proteomes" id="UP000250078">
    <property type="component" value="Unassembled WGS sequence"/>
</dbReference>
<gene>
    <name evidence="1" type="ORF">K441DRAFT_713089</name>
</gene>
<name>A0ACC8EKB1_9PEZI</name>
<evidence type="ECO:0000313" key="1">
    <source>
        <dbReference type="EMBL" id="OCK86674.1"/>
    </source>
</evidence>
<accession>A0ACC8EKB1</accession>
<keyword evidence="2" id="KW-1185">Reference proteome</keyword>
<dbReference type="EMBL" id="KV748292">
    <property type="protein sequence ID" value="OCK86674.1"/>
    <property type="molecule type" value="Genomic_DNA"/>
</dbReference>
<sequence length="231" mass="24985">LRFTHEDAGPPGSSRENVGGKRVRDLDLTGASSKWSQLTLVVSGRARGLDLCIAEALVEAGGKGVLFHLSAHTPPPEPDDSFAEARRRVLSEFAGELRYAQMNVRDNKSLDGVIARIAEKYEQLDGLIAAAGIQKVCPAVDYTVADATEMLATNYTSVFMTATATARQMLRFKTRSSIVLIASMSGLVTNKDLISPVYNSSKATLIRLARNLAMEWGRIRTVAAAGLESMR</sequence>
<organism evidence="1 2">
    <name type="scientific">Cenococcum geophilum 1.58</name>
    <dbReference type="NCBI Taxonomy" id="794803"/>
    <lineage>
        <taxon>Eukaryota</taxon>
        <taxon>Fungi</taxon>
        <taxon>Dikarya</taxon>
        <taxon>Ascomycota</taxon>
        <taxon>Pezizomycotina</taxon>
        <taxon>Dothideomycetes</taxon>
        <taxon>Pleosporomycetidae</taxon>
        <taxon>Gloniales</taxon>
        <taxon>Gloniaceae</taxon>
        <taxon>Cenococcum</taxon>
    </lineage>
</organism>